<comment type="caution">
    <text evidence="2">The sequence shown here is derived from an EMBL/GenBank/DDBJ whole genome shotgun (WGS) entry which is preliminary data.</text>
</comment>
<accession>A0A2Z6RHJ2</accession>
<evidence type="ECO:0000313" key="2">
    <source>
        <dbReference type="EMBL" id="GBC00573.1"/>
    </source>
</evidence>
<name>A0A2Z6RHJ2_9GLOM</name>
<protein>
    <submittedName>
        <fullName evidence="2">Uncharacterized protein</fullName>
    </submittedName>
</protein>
<proteinExistence type="predicted"/>
<evidence type="ECO:0000313" key="3">
    <source>
        <dbReference type="Proteomes" id="UP000247702"/>
    </source>
</evidence>
<dbReference type="Proteomes" id="UP000247702">
    <property type="component" value="Unassembled WGS sequence"/>
</dbReference>
<gene>
    <name evidence="2" type="ORF">RclHR1_00390027</name>
</gene>
<keyword evidence="3" id="KW-1185">Reference proteome</keyword>
<feature type="region of interest" description="Disordered" evidence="1">
    <location>
        <begin position="126"/>
        <end position="160"/>
    </location>
</feature>
<dbReference type="EMBL" id="BEXD01003223">
    <property type="protein sequence ID" value="GBC00573.1"/>
    <property type="molecule type" value="Genomic_DNA"/>
</dbReference>
<evidence type="ECO:0000256" key="1">
    <source>
        <dbReference type="SAM" id="MobiDB-lite"/>
    </source>
</evidence>
<dbReference type="AlphaFoldDB" id="A0A2Z6RHJ2"/>
<organism evidence="2 3">
    <name type="scientific">Rhizophagus clarus</name>
    <dbReference type="NCBI Taxonomy" id="94130"/>
    <lineage>
        <taxon>Eukaryota</taxon>
        <taxon>Fungi</taxon>
        <taxon>Fungi incertae sedis</taxon>
        <taxon>Mucoromycota</taxon>
        <taxon>Glomeromycotina</taxon>
        <taxon>Glomeromycetes</taxon>
        <taxon>Glomerales</taxon>
        <taxon>Glomeraceae</taxon>
        <taxon>Rhizophagus</taxon>
    </lineage>
</organism>
<feature type="compositionally biased region" description="Polar residues" evidence="1">
    <location>
        <begin position="132"/>
        <end position="152"/>
    </location>
</feature>
<sequence>MLIILERVKGIQLITTRKINKKSNDIDLNVTDSEHNIPNSLADNNFTPDFPKDITPDSPEYIASNFQELITTDSQKYTNYELQSNSDTCPMKRLVNKKQKKVLGNSNINQTQNLKLNDPYSTNKFTNKEQVNDSNKNTNSEQAIQDNSSKQPVTVPRSTRKRTKCQFAASEYHWAEFQSF</sequence>
<reference evidence="2 3" key="1">
    <citation type="submission" date="2017-11" db="EMBL/GenBank/DDBJ databases">
        <title>The genome of Rhizophagus clarus HR1 reveals common genetic basis of auxotrophy among arbuscular mycorrhizal fungi.</title>
        <authorList>
            <person name="Kobayashi Y."/>
        </authorList>
    </citation>
    <scope>NUCLEOTIDE SEQUENCE [LARGE SCALE GENOMIC DNA]</scope>
    <source>
        <strain evidence="2 3">HR1</strain>
    </source>
</reference>